<dbReference type="EMBL" id="BTSX01000003">
    <property type="protein sequence ID" value="GMS91213.1"/>
    <property type="molecule type" value="Genomic_DNA"/>
</dbReference>
<sequence>LEVIEEWKRQTCEFAIQSDDNLVSLISKSLDAMTTIHNTSTDRNIRRTLDALDIERSLFLRSEKTKEPSIRSLMYGIIESLHLTLLHLTSERNHSKYSEEILKPANEIPVSTPLPLEPKEEPIDQFDAIPYGVQVKLSSNH</sequence>
<reference evidence="1" key="1">
    <citation type="submission" date="2023-10" db="EMBL/GenBank/DDBJ databases">
        <title>Genome assembly of Pristionchus species.</title>
        <authorList>
            <person name="Yoshida K."/>
            <person name="Sommer R.J."/>
        </authorList>
    </citation>
    <scope>NUCLEOTIDE SEQUENCE</scope>
    <source>
        <strain evidence="1">RS0144</strain>
    </source>
</reference>
<dbReference type="AlphaFoldDB" id="A0AAV5TEC3"/>
<comment type="caution">
    <text evidence="1">The sequence shown here is derived from an EMBL/GenBank/DDBJ whole genome shotgun (WGS) entry which is preliminary data.</text>
</comment>
<keyword evidence="2" id="KW-1185">Reference proteome</keyword>
<evidence type="ECO:0000313" key="1">
    <source>
        <dbReference type="EMBL" id="GMS91213.1"/>
    </source>
</evidence>
<dbReference type="Proteomes" id="UP001432027">
    <property type="component" value="Unassembled WGS sequence"/>
</dbReference>
<evidence type="ECO:0000313" key="2">
    <source>
        <dbReference type="Proteomes" id="UP001432027"/>
    </source>
</evidence>
<name>A0AAV5TEC3_9BILA</name>
<accession>A0AAV5TEC3</accession>
<protein>
    <submittedName>
        <fullName evidence="1">Uncharacterized protein</fullName>
    </submittedName>
</protein>
<feature type="non-terminal residue" evidence="1">
    <location>
        <position position="141"/>
    </location>
</feature>
<proteinExistence type="predicted"/>
<gene>
    <name evidence="1" type="ORF">PENTCL1PPCAC_13388</name>
</gene>
<feature type="non-terminal residue" evidence="1">
    <location>
        <position position="1"/>
    </location>
</feature>
<organism evidence="1 2">
    <name type="scientific">Pristionchus entomophagus</name>
    <dbReference type="NCBI Taxonomy" id="358040"/>
    <lineage>
        <taxon>Eukaryota</taxon>
        <taxon>Metazoa</taxon>
        <taxon>Ecdysozoa</taxon>
        <taxon>Nematoda</taxon>
        <taxon>Chromadorea</taxon>
        <taxon>Rhabditida</taxon>
        <taxon>Rhabditina</taxon>
        <taxon>Diplogasteromorpha</taxon>
        <taxon>Diplogasteroidea</taxon>
        <taxon>Neodiplogasteridae</taxon>
        <taxon>Pristionchus</taxon>
    </lineage>
</organism>